<protein>
    <submittedName>
        <fullName evidence="2">Uncharacterized protein</fullName>
    </submittedName>
</protein>
<keyword evidence="3" id="KW-1185">Reference proteome</keyword>
<proteinExistence type="predicted"/>
<gene>
    <name evidence="2" type="ORF">OCTVUL_1B000231</name>
</gene>
<evidence type="ECO:0000256" key="1">
    <source>
        <dbReference type="SAM" id="MobiDB-lite"/>
    </source>
</evidence>
<dbReference type="AlphaFoldDB" id="A0AA36BV33"/>
<dbReference type="EMBL" id="OX597837">
    <property type="protein sequence ID" value="CAI9740297.1"/>
    <property type="molecule type" value="Genomic_DNA"/>
</dbReference>
<organism evidence="2 3">
    <name type="scientific">Octopus vulgaris</name>
    <name type="common">Common octopus</name>
    <dbReference type="NCBI Taxonomy" id="6645"/>
    <lineage>
        <taxon>Eukaryota</taxon>
        <taxon>Metazoa</taxon>
        <taxon>Spiralia</taxon>
        <taxon>Lophotrochozoa</taxon>
        <taxon>Mollusca</taxon>
        <taxon>Cephalopoda</taxon>
        <taxon>Coleoidea</taxon>
        <taxon>Octopodiformes</taxon>
        <taxon>Octopoda</taxon>
        <taxon>Incirrata</taxon>
        <taxon>Octopodidae</taxon>
        <taxon>Octopus</taxon>
    </lineage>
</organism>
<feature type="compositionally biased region" description="Polar residues" evidence="1">
    <location>
        <begin position="15"/>
        <end position="27"/>
    </location>
</feature>
<evidence type="ECO:0000313" key="2">
    <source>
        <dbReference type="EMBL" id="CAI9740297.1"/>
    </source>
</evidence>
<name>A0AA36BV33_OCTVU</name>
<evidence type="ECO:0000313" key="3">
    <source>
        <dbReference type="Proteomes" id="UP001162480"/>
    </source>
</evidence>
<reference evidence="2" key="1">
    <citation type="submission" date="2023-08" db="EMBL/GenBank/DDBJ databases">
        <authorList>
            <person name="Alioto T."/>
            <person name="Alioto T."/>
            <person name="Gomez Garrido J."/>
        </authorList>
    </citation>
    <scope>NUCLEOTIDE SEQUENCE</scope>
</reference>
<accession>A0AA36BV33</accession>
<feature type="region of interest" description="Disordered" evidence="1">
    <location>
        <begin position="1"/>
        <end position="60"/>
    </location>
</feature>
<feature type="compositionally biased region" description="Basic and acidic residues" evidence="1">
    <location>
        <begin position="37"/>
        <end position="46"/>
    </location>
</feature>
<sequence>MAFEKFGFAQRRFRSQSFDSGPPTASSPDPADEPLTNDEKRQPTDLKRKKSFQNSSIPDDIKPYLEIDKDMTFHPVQVLYS</sequence>
<dbReference type="Proteomes" id="UP001162480">
    <property type="component" value="Chromosome 24"/>
</dbReference>